<organism evidence="2 3">
    <name type="scientific">Emydomyces testavorans</name>
    <dbReference type="NCBI Taxonomy" id="2070801"/>
    <lineage>
        <taxon>Eukaryota</taxon>
        <taxon>Fungi</taxon>
        <taxon>Dikarya</taxon>
        <taxon>Ascomycota</taxon>
        <taxon>Pezizomycotina</taxon>
        <taxon>Eurotiomycetes</taxon>
        <taxon>Eurotiomycetidae</taxon>
        <taxon>Onygenales</taxon>
        <taxon>Nannizziopsiaceae</taxon>
        <taxon>Emydomyces</taxon>
    </lineage>
</organism>
<protein>
    <submittedName>
        <fullName evidence="2">Uncharacterized protein</fullName>
    </submittedName>
</protein>
<evidence type="ECO:0000313" key="3">
    <source>
        <dbReference type="Proteomes" id="UP001219355"/>
    </source>
</evidence>
<accession>A0AAF0DMI3</accession>
<evidence type="ECO:0000313" key="2">
    <source>
        <dbReference type="EMBL" id="WEW59510.1"/>
    </source>
</evidence>
<dbReference type="PANTHER" id="PTHR42037:SF1">
    <property type="match status" value="1"/>
</dbReference>
<proteinExistence type="predicted"/>
<feature type="compositionally biased region" description="Polar residues" evidence="1">
    <location>
        <begin position="496"/>
        <end position="510"/>
    </location>
</feature>
<dbReference type="InterPro" id="IPR027796">
    <property type="entry name" value="OTT_1508_deam-like"/>
</dbReference>
<name>A0AAF0DMI3_9EURO</name>
<dbReference type="AlphaFoldDB" id="A0AAF0DMI3"/>
<sequence>MTSLGAITENIALLALLDPKEPETKNHIPASFADQNHASRFTLPLEVEKQTATAFAILLANTDDCKKVGAVCVEQQSNERGLVIRTAINKGDQAYRKEAFFKIKNALTKASSASAEPPKQEDSLPDEIVSACQLRLLGRLHSRHALPSRKSGKPPTPPKLHDSLKLLARGLCSPEAKVYREQVDCLMRSFESLENLSSEDARSEPGMKILKDILRSVEVIVPLIDTQSIPKNAANSGHSIIKRLKKLNQYRHATRYLLYAARKFPIFQHLRIAEVSFGPFSERVAGAESSSTQRGIFSRSTASKPMVKQKNLVQLLVKRSGKNMQQIIKELKDYSNLKKRVHAEIKLLFHYERQTDKTLRPRVIVSNKHACFLCNLFLKVHGGFYTPSSHGNFYPAWRIPRPDEVSLPKETKGRILQCLDQFNSALEAKIRTLVAQERRSVPDAPESVVFSAYSPSVSSGIPAPTETGNAFAGNSQPNLSPIPPESQCEVEDTRSTHSPTPLAQPASSSCPYPPDQERLRPQSPQLTEQKLFSEPHILTPGIPLTCAISPGSSARFHTSRIHLELSYEQICSLSSCSASSVSVKTALVAPGPGERVDLVLQVEWLKFERMMMSSERLEQAVDIGLPWARKRMPDGILFGEHGLLLMKKGDVIALRASLPN</sequence>
<feature type="region of interest" description="Disordered" evidence="1">
    <location>
        <begin position="454"/>
        <end position="523"/>
    </location>
</feature>
<gene>
    <name evidence="2" type="ORF">PRK78_004984</name>
</gene>
<dbReference type="Pfam" id="PF14441">
    <property type="entry name" value="OTT_1508_deam"/>
    <property type="match status" value="1"/>
</dbReference>
<dbReference type="Proteomes" id="UP001219355">
    <property type="component" value="Chromosome 3"/>
</dbReference>
<feature type="compositionally biased region" description="Polar residues" evidence="1">
    <location>
        <begin position="466"/>
        <end position="479"/>
    </location>
</feature>
<evidence type="ECO:0000256" key="1">
    <source>
        <dbReference type="SAM" id="MobiDB-lite"/>
    </source>
</evidence>
<reference evidence="2" key="1">
    <citation type="submission" date="2023-03" db="EMBL/GenBank/DDBJ databases">
        <title>Emydomyces testavorans Genome Sequence.</title>
        <authorList>
            <person name="Hoyer L."/>
        </authorList>
    </citation>
    <scope>NUCLEOTIDE SEQUENCE</scope>
    <source>
        <strain evidence="2">16-2883</strain>
    </source>
</reference>
<keyword evidence="3" id="KW-1185">Reference proteome</keyword>
<dbReference type="PANTHER" id="PTHR42037">
    <property type="match status" value="1"/>
</dbReference>
<dbReference type="EMBL" id="CP120629">
    <property type="protein sequence ID" value="WEW59510.1"/>
    <property type="molecule type" value="Genomic_DNA"/>
</dbReference>